<dbReference type="Proteomes" id="UP000233769">
    <property type="component" value="Chromosome tk0001"/>
</dbReference>
<name>A0A2N9AR75_METEX</name>
<dbReference type="EMBL" id="LT962688">
    <property type="protein sequence ID" value="SOR29867.1"/>
    <property type="molecule type" value="Genomic_DNA"/>
</dbReference>
<evidence type="ECO:0000313" key="2">
    <source>
        <dbReference type="Proteomes" id="UP000233769"/>
    </source>
</evidence>
<protein>
    <submittedName>
        <fullName evidence="1">Uncharacterized protein</fullName>
    </submittedName>
</protein>
<gene>
    <name evidence="1" type="ORF">TK0001_3265</name>
</gene>
<reference evidence="2" key="1">
    <citation type="submission" date="2017-10" db="EMBL/GenBank/DDBJ databases">
        <authorList>
            <person name="Regsiter A."/>
            <person name="William W."/>
        </authorList>
    </citation>
    <scope>NUCLEOTIDE SEQUENCE [LARGE SCALE GENOMIC DNA]</scope>
</reference>
<sequence>MFQVSLDESPNSARPAPSVAGFFVRARRDPLGGAEAETANRMRYLNTATAKAFHGLRFSLRGVQRLP</sequence>
<accession>A0A2N9AR75</accession>
<organism evidence="1 2">
    <name type="scientific">Methylorubrum extorquens</name>
    <name type="common">Methylobacterium dichloromethanicum</name>
    <name type="synonym">Methylobacterium extorquens</name>
    <dbReference type="NCBI Taxonomy" id="408"/>
    <lineage>
        <taxon>Bacteria</taxon>
        <taxon>Pseudomonadati</taxon>
        <taxon>Pseudomonadota</taxon>
        <taxon>Alphaproteobacteria</taxon>
        <taxon>Hyphomicrobiales</taxon>
        <taxon>Methylobacteriaceae</taxon>
        <taxon>Methylorubrum</taxon>
    </lineage>
</organism>
<dbReference type="AlphaFoldDB" id="A0A2N9AR75"/>
<evidence type="ECO:0000313" key="1">
    <source>
        <dbReference type="EMBL" id="SOR29867.1"/>
    </source>
</evidence>
<proteinExistence type="predicted"/>